<evidence type="ECO:0000256" key="1">
    <source>
        <dbReference type="SAM" id="SignalP"/>
    </source>
</evidence>
<reference evidence="2" key="1">
    <citation type="journal article" date="2015" name="PLoS ONE">
        <title>An Insight into the Sialome of the Lone Star Tick, Amblyomma americanum, with a Glimpse on Its Time Dependent Gene Expression.</title>
        <authorList>
            <person name="Karim S."/>
            <person name="Ribeiro J.M."/>
        </authorList>
    </citation>
    <scope>NUCLEOTIDE SEQUENCE</scope>
    <source>
        <tissue evidence="2">Salivary gland</tissue>
    </source>
</reference>
<feature type="chain" id="PRO_5002203495" description="Secreted protein" evidence="1">
    <location>
        <begin position="26"/>
        <end position="161"/>
    </location>
</feature>
<feature type="non-terminal residue" evidence="2">
    <location>
        <position position="161"/>
    </location>
</feature>
<evidence type="ECO:0000313" key="2">
    <source>
        <dbReference type="EMBL" id="JAG92278.1"/>
    </source>
</evidence>
<sequence length="161" mass="18821">MHHEGVFVFSPSLFSLLSHWLQTQGQTSRLPRCCLPLSLDRHYNDGYQSGQHNNSNEEKAEHLLPGFFLMLSRLCNLLDPFFDVHCRTFHICLDAVNHVSLVMNHRCQVFEYCIHVHNVVLKFADGLFSFPQHLQVDLLIHLGEALRLLLLLRGLLWLHWR</sequence>
<accession>A0A0C9SF69</accession>
<name>A0A0C9SF69_AMBAM</name>
<organism evidence="2">
    <name type="scientific">Amblyomma americanum</name>
    <name type="common">Lone star tick</name>
    <dbReference type="NCBI Taxonomy" id="6943"/>
    <lineage>
        <taxon>Eukaryota</taxon>
        <taxon>Metazoa</taxon>
        <taxon>Ecdysozoa</taxon>
        <taxon>Arthropoda</taxon>
        <taxon>Chelicerata</taxon>
        <taxon>Arachnida</taxon>
        <taxon>Acari</taxon>
        <taxon>Parasitiformes</taxon>
        <taxon>Ixodida</taxon>
        <taxon>Ixodoidea</taxon>
        <taxon>Ixodidae</taxon>
        <taxon>Amblyomminae</taxon>
        <taxon>Amblyomma</taxon>
    </lineage>
</organism>
<dbReference type="EMBL" id="GBZX01000462">
    <property type="protein sequence ID" value="JAG92278.1"/>
    <property type="molecule type" value="mRNA"/>
</dbReference>
<feature type="signal peptide" evidence="1">
    <location>
        <begin position="1"/>
        <end position="25"/>
    </location>
</feature>
<proteinExistence type="evidence at transcript level"/>
<protein>
    <recommendedName>
        <fullName evidence="3">Secreted protein</fullName>
    </recommendedName>
</protein>
<keyword evidence="1" id="KW-0732">Signal</keyword>
<dbReference type="AlphaFoldDB" id="A0A0C9SF69"/>
<evidence type="ECO:0008006" key="3">
    <source>
        <dbReference type="Google" id="ProtNLM"/>
    </source>
</evidence>